<dbReference type="CDD" id="cd00293">
    <property type="entry name" value="USP-like"/>
    <property type="match status" value="1"/>
</dbReference>
<organism evidence="4 5">
    <name type="scientific">Galactobacter caseinivorans</name>
    <dbReference type="NCBI Taxonomy" id="2676123"/>
    <lineage>
        <taxon>Bacteria</taxon>
        <taxon>Bacillati</taxon>
        <taxon>Actinomycetota</taxon>
        <taxon>Actinomycetes</taxon>
        <taxon>Micrococcales</taxon>
        <taxon>Micrococcaceae</taxon>
        <taxon>Galactobacter</taxon>
    </lineage>
</organism>
<dbReference type="PRINTS" id="PR01438">
    <property type="entry name" value="UNVRSLSTRESS"/>
</dbReference>
<dbReference type="InterPro" id="IPR006016">
    <property type="entry name" value="UspA"/>
</dbReference>
<evidence type="ECO:0000313" key="5">
    <source>
        <dbReference type="Proteomes" id="UP000273119"/>
    </source>
</evidence>
<dbReference type="Proteomes" id="UP000273119">
    <property type="component" value="Unassembled WGS sequence"/>
</dbReference>
<dbReference type="AlphaFoldDB" id="A0A496PGH4"/>
<feature type="domain" description="UspA" evidence="3">
    <location>
        <begin position="184"/>
        <end position="318"/>
    </location>
</feature>
<dbReference type="InterPro" id="IPR006015">
    <property type="entry name" value="Universal_stress_UspA"/>
</dbReference>
<keyword evidence="5" id="KW-1185">Reference proteome</keyword>
<feature type="compositionally biased region" description="Basic and acidic residues" evidence="2">
    <location>
        <begin position="7"/>
        <end position="17"/>
    </location>
</feature>
<evidence type="ECO:0000313" key="4">
    <source>
        <dbReference type="EMBL" id="RKW69580.1"/>
    </source>
</evidence>
<evidence type="ECO:0000256" key="2">
    <source>
        <dbReference type="SAM" id="MobiDB-lite"/>
    </source>
</evidence>
<dbReference type="PANTHER" id="PTHR46268">
    <property type="entry name" value="STRESS RESPONSE PROTEIN NHAX"/>
    <property type="match status" value="1"/>
</dbReference>
<comment type="similarity">
    <text evidence="1">Belongs to the universal stress protein A family.</text>
</comment>
<feature type="region of interest" description="Disordered" evidence="2">
    <location>
        <begin position="1"/>
        <end position="22"/>
    </location>
</feature>
<reference evidence="4 5" key="1">
    <citation type="submission" date="2018-07" db="EMBL/GenBank/DDBJ databases">
        <title>Arthrobacter sp. nov., isolated from raw cow's milk with high bacterial count.</title>
        <authorList>
            <person name="Hahne J."/>
            <person name="Isele D."/>
            <person name="Lipski A."/>
        </authorList>
    </citation>
    <scope>NUCLEOTIDE SEQUENCE [LARGE SCALE GENOMIC DNA]</scope>
    <source>
        <strain evidence="4 5">JZ R-183</strain>
    </source>
</reference>
<sequence>MTANNSPREDNAEDGVRETPGNATIVVGVDGSEQSYDALTWAAAEAKRRDLDVEAVMSYSIPTFVATAMDAGYAALDDETLRTGAEQVLRDALVELERRRLLPDGDQLVSADRVRAYVETGDAAGTLLEYSKSAALVVLGARGHGGFMGRLLGSVSSAVPPHAHCATVIVPRGCLDREDEENIVVVGVDGSERARLAMLDAGGEALARGCGLRVVWALPPLTGTQAWVSAAIDQEAVVQEMEEQLNAAADWLRHHFEGLHVETRVTVGIPAQVLVEESQRARMVITGTRGRGGFAGVLLGSTSQNVLRLAKSPVLVVPNRSDQRVENRPNFGPMPDAD</sequence>
<dbReference type="RefSeq" id="WP_121485910.1">
    <property type="nucleotide sequence ID" value="NZ_QQXL01000008.1"/>
</dbReference>
<accession>A0A496PGH4</accession>
<dbReference type="InterPro" id="IPR014729">
    <property type="entry name" value="Rossmann-like_a/b/a_fold"/>
</dbReference>
<evidence type="ECO:0000256" key="1">
    <source>
        <dbReference type="ARBA" id="ARBA00008791"/>
    </source>
</evidence>
<feature type="domain" description="UspA" evidence="3">
    <location>
        <begin position="24"/>
        <end position="171"/>
    </location>
</feature>
<comment type="caution">
    <text evidence="4">The sequence shown here is derived from an EMBL/GenBank/DDBJ whole genome shotgun (WGS) entry which is preliminary data.</text>
</comment>
<dbReference type="EMBL" id="QQXL01000008">
    <property type="protein sequence ID" value="RKW69580.1"/>
    <property type="molecule type" value="Genomic_DNA"/>
</dbReference>
<protein>
    <submittedName>
        <fullName evidence="4">Universal stress protein</fullName>
    </submittedName>
</protein>
<dbReference type="Pfam" id="PF00582">
    <property type="entry name" value="Usp"/>
    <property type="match status" value="2"/>
</dbReference>
<dbReference type="PANTHER" id="PTHR46268:SF6">
    <property type="entry name" value="UNIVERSAL STRESS PROTEIN UP12"/>
    <property type="match status" value="1"/>
</dbReference>
<dbReference type="Gene3D" id="3.40.50.620">
    <property type="entry name" value="HUPs"/>
    <property type="match status" value="2"/>
</dbReference>
<dbReference type="SUPFAM" id="SSF52402">
    <property type="entry name" value="Adenine nucleotide alpha hydrolases-like"/>
    <property type="match status" value="2"/>
</dbReference>
<gene>
    <name evidence="4" type="ORF">DWQ67_12345</name>
</gene>
<evidence type="ECO:0000259" key="3">
    <source>
        <dbReference type="Pfam" id="PF00582"/>
    </source>
</evidence>
<proteinExistence type="inferred from homology"/>
<name>A0A496PGH4_9MICC</name>